<evidence type="ECO:0000313" key="2">
    <source>
        <dbReference type="WBParaSite" id="ES5_v2.g19770.t1"/>
    </source>
</evidence>
<reference evidence="2" key="1">
    <citation type="submission" date="2022-11" db="UniProtKB">
        <authorList>
            <consortium name="WormBaseParasite"/>
        </authorList>
    </citation>
    <scope>IDENTIFICATION</scope>
</reference>
<accession>A0AC34FSE0</accession>
<proteinExistence type="predicted"/>
<evidence type="ECO:0000313" key="1">
    <source>
        <dbReference type="Proteomes" id="UP000887579"/>
    </source>
</evidence>
<protein>
    <submittedName>
        <fullName evidence="2">G-protein coupled receptors family 1 profile domain-containing protein</fullName>
    </submittedName>
</protein>
<dbReference type="WBParaSite" id="ES5_v2.g19770.t1">
    <property type="protein sequence ID" value="ES5_v2.g19770.t1"/>
    <property type="gene ID" value="ES5_v2.g19770"/>
</dbReference>
<sequence length="428" mass="48866">MPDRALSPFAMRMSLYVICIGGIILNIAVFCKRKFRTKRQSYTTRVSLQLLCFMAIADTISLASLLLVLCTQYLGIENETTMDMICKIDLFFIHSASAFSIWCWLILSAVRYVALYKPYAHLRLNKEPVLAVIFIAIMSFIFESWILYDATFVPEFRGCGEKFSEEVEKRFQIAEISWSYFLPLIIITVLDIKVLCCHSIWVTDWTLTKSFDYGINSSNNNSSKSIKRKITVDECIGIDSSPKMSLTNANFPSNAIKYSSYDDSSPTATSPPTSANTVCPLSAGSEKEKISSKISVCSFKKSPTMFSFSSFTQGGTAALKSLKNPINRQKSKKRQRQMKILRRCLCITLLDLGMNLPNYLLRLYVNLVPAEQLPDFEDFWFGMIQDISQLLYFAQFSLNAFYLVCIIYDTPKPKRSVYQQNSRPSRYY</sequence>
<dbReference type="Proteomes" id="UP000887579">
    <property type="component" value="Unplaced"/>
</dbReference>
<name>A0AC34FSE0_9BILA</name>
<organism evidence="1 2">
    <name type="scientific">Panagrolaimus sp. ES5</name>
    <dbReference type="NCBI Taxonomy" id="591445"/>
    <lineage>
        <taxon>Eukaryota</taxon>
        <taxon>Metazoa</taxon>
        <taxon>Ecdysozoa</taxon>
        <taxon>Nematoda</taxon>
        <taxon>Chromadorea</taxon>
        <taxon>Rhabditida</taxon>
        <taxon>Tylenchina</taxon>
        <taxon>Panagrolaimomorpha</taxon>
        <taxon>Panagrolaimoidea</taxon>
        <taxon>Panagrolaimidae</taxon>
        <taxon>Panagrolaimus</taxon>
    </lineage>
</organism>